<evidence type="ECO:0000256" key="15">
    <source>
        <dbReference type="SAM" id="Phobius"/>
    </source>
</evidence>
<evidence type="ECO:0008006" key="23">
    <source>
        <dbReference type="Google" id="ProtNLM"/>
    </source>
</evidence>
<evidence type="ECO:0000259" key="19">
    <source>
        <dbReference type="PROSITE" id="PS50868"/>
    </source>
</evidence>
<protein>
    <recommendedName>
        <fullName evidence="23">Histone-lysine N-methyltransferase ATX3</fullName>
    </recommendedName>
</protein>
<evidence type="ECO:0000259" key="20">
    <source>
        <dbReference type="PROSITE" id="PS51805"/>
    </source>
</evidence>
<dbReference type="CDD" id="cd10518">
    <property type="entry name" value="SET_SETD1-like"/>
    <property type="match status" value="1"/>
</dbReference>
<comment type="catalytic activity">
    <reaction evidence="11">
        <text>L-lysyl-[histone] + S-adenosyl-L-methionine = N(6)-methyl-L-lysyl-[histone] + S-adenosyl-L-homocysteine + H(+)</text>
        <dbReference type="Rhea" id="RHEA:10024"/>
        <dbReference type="Rhea" id="RHEA-COMP:9845"/>
        <dbReference type="Rhea" id="RHEA-COMP:9846"/>
        <dbReference type="ChEBI" id="CHEBI:15378"/>
        <dbReference type="ChEBI" id="CHEBI:29969"/>
        <dbReference type="ChEBI" id="CHEBI:57856"/>
        <dbReference type="ChEBI" id="CHEBI:59789"/>
        <dbReference type="ChEBI" id="CHEBI:61929"/>
    </reaction>
</comment>
<evidence type="ECO:0000256" key="2">
    <source>
        <dbReference type="ARBA" id="ARBA00022603"/>
    </source>
</evidence>
<reference evidence="21" key="1">
    <citation type="submission" date="2022-04" db="EMBL/GenBank/DDBJ databases">
        <title>Carnegiea gigantea Genome sequencing and assembly v2.</title>
        <authorList>
            <person name="Copetti D."/>
            <person name="Sanderson M.J."/>
            <person name="Burquez A."/>
            <person name="Wojciechowski M.F."/>
        </authorList>
    </citation>
    <scope>NUCLEOTIDE SEQUENCE</scope>
    <source>
        <strain evidence="21">SGP5-SGP5p</strain>
        <tissue evidence="21">Aerial part</tissue>
    </source>
</reference>
<evidence type="ECO:0000256" key="12">
    <source>
        <dbReference type="ARBA" id="ARBA00054897"/>
    </source>
</evidence>
<keyword evidence="9" id="KW-0156">Chromatin regulator</keyword>
<dbReference type="Proteomes" id="UP001153076">
    <property type="component" value="Unassembled WGS sequence"/>
</dbReference>
<comment type="caution">
    <text evidence="21">The sequence shown here is derived from an EMBL/GenBank/DDBJ whole genome shotgun (WGS) entry which is preliminary data.</text>
</comment>
<dbReference type="Gene3D" id="3.30.40.10">
    <property type="entry name" value="Zinc/RING finger domain, C3HC4 (zinc finger)"/>
    <property type="match status" value="2"/>
</dbReference>
<dbReference type="SUPFAM" id="SSF63748">
    <property type="entry name" value="Tudor/PWWP/MBT"/>
    <property type="match status" value="1"/>
</dbReference>
<evidence type="ECO:0000313" key="21">
    <source>
        <dbReference type="EMBL" id="KAJ8444711.1"/>
    </source>
</evidence>
<dbReference type="CDD" id="cd20143">
    <property type="entry name" value="PWWP_AtATX3-like"/>
    <property type="match status" value="1"/>
</dbReference>
<dbReference type="GO" id="GO:0006325">
    <property type="term" value="P:chromatin organization"/>
    <property type="evidence" value="ECO:0007669"/>
    <property type="project" value="UniProtKB-KW"/>
</dbReference>
<keyword evidence="3" id="KW-0808">Transferase</keyword>
<dbReference type="InterPro" id="IPR000313">
    <property type="entry name" value="PWWP_dom"/>
</dbReference>
<dbReference type="InterPro" id="IPR034732">
    <property type="entry name" value="EPHD"/>
</dbReference>
<dbReference type="SUPFAM" id="SSF82199">
    <property type="entry name" value="SET domain"/>
    <property type="match status" value="1"/>
</dbReference>
<dbReference type="Pfam" id="PF13832">
    <property type="entry name" value="zf-HC5HC2H_2"/>
    <property type="match status" value="1"/>
</dbReference>
<evidence type="ECO:0000256" key="6">
    <source>
        <dbReference type="ARBA" id="ARBA00022737"/>
    </source>
</evidence>
<evidence type="ECO:0000256" key="10">
    <source>
        <dbReference type="ARBA" id="ARBA00023242"/>
    </source>
</evidence>
<keyword evidence="2" id="KW-0489">Methyltransferase</keyword>
<feature type="region of interest" description="Disordered" evidence="14">
    <location>
        <begin position="1"/>
        <end position="96"/>
    </location>
</feature>
<dbReference type="FunFam" id="2.170.270.10:FF:000058">
    <property type="entry name" value="Histone-lysine N-methyltransferase"/>
    <property type="match status" value="1"/>
</dbReference>
<keyword evidence="15" id="KW-0812">Transmembrane</keyword>
<keyword evidence="4" id="KW-0949">S-adenosyl-L-methionine</keyword>
<dbReference type="AlphaFoldDB" id="A0A9Q1KKZ4"/>
<evidence type="ECO:0000256" key="11">
    <source>
        <dbReference type="ARBA" id="ARBA00052314"/>
    </source>
</evidence>
<evidence type="ECO:0000259" key="17">
    <source>
        <dbReference type="PROSITE" id="PS50280"/>
    </source>
</evidence>
<dbReference type="GO" id="GO:0008270">
    <property type="term" value="F:zinc ion binding"/>
    <property type="evidence" value="ECO:0007669"/>
    <property type="project" value="UniProtKB-KW"/>
</dbReference>
<evidence type="ECO:0000256" key="8">
    <source>
        <dbReference type="ARBA" id="ARBA00022833"/>
    </source>
</evidence>
<comment type="function">
    <text evidence="12">Histone methyltransferase.</text>
</comment>
<evidence type="ECO:0000256" key="4">
    <source>
        <dbReference type="ARBA" id="ARBA00022691"/>
    </source>
</evidence>
<dbReference type="GO" id="GO:0048188">
    <property type="term" value="C:Set1C/COMPASS complex"/>
    <property type="evidence" value="ECO:0007669"/>
    <property type="project" value="UniProtKB-ARBA"/>
</dbReference>
<dbReference type="GO" id="GO:0006357">
    <property type="term" value="P:regulation of transcription by RNA polymerase II"/>
    <property type="evidence" value="ECO:0007669"/>
    <property type="project" value="TreeGrafter"/>
</dbReference>
<dbReference type="SMART" id="SM00249">
    <property type="entry name" value="PHD"/>
    <property type="match status" value="2"/>
</dbReference>
<keyword evidence="15" id="KW-0472">Membrane</keyword>
<dbReference type="Pfam" id="PF00628">
    <property type="entry name" value="PHD"/>
    <property type="match status" value="1"/>
</dbReference>
<dbReference type="PROSITE" id="PS50016">
    <property type="entry name" value="ZF_PHD_2"/>
    <property type="match status" value="1"/>
</dbReference>
<evidence type="ECO:0000256" key="7">
    <source>
        <dbReference type="ARBA" id="ARBA00022771"/>
    </source>
</evidence>
<evidence type="ECO:0000259" key="16">
    <source>
        <dbReference type="PROSITE" id="PS50016"/>
    </source>
</evidence>
<dbReference type="PROSITE" id="PS50868">
    <property type="entry name" value="POST_SET"/>
    <property type="match status" value="1"/>
</dbReference>
<keyword evidence="8" id="KW-0862">Zinc</keyword>
<dbReference type="InterPro" id="IPR025780">
    <property type="entry name" value="Hist-Lys_N-MeTrfase_ATX"/>
</dbReference>
<feature type="compositionally biased region" description="Basic and acidic residues" evidence="14">
    <location>
        <begin position="7"/>
        <end position="19"/>
    </location>
</feature>
<dbReference type="Pfam" id="PF00856">
    <property type="entry name" value="SET"/>
    <property type="match status" value="1"/>
</dbReference>
<dbReference type="SMART" id="SM00293">
    <property type="entry name" value="PWWP"/>
    <property type="match status" value="1"/>
</dbReference>
<dbReference type="PANTHER" id="PTHR13793">
    <property type="entry name" value="PHD FINGER PROTEINS"/>
    <property type="match status" value="1"/>
</dbReference>
<dbReference type="Gene3D" id="2.30.30.140">
    <property type="match status" value="1"/>
</dbReference>
<dbReference type="PROSITE" id="PS50812">
    <property type="entry name" value="PWWP"/>
    <property type="match status" value="1"/>
</dbReference>
<dbReference type="PROSITE" id="PS50280">
    <property type="entry name" value="SET"/>
    <property type="match status" value="1"/>
</dbReference>
<keyword evidence="6" id="KW-0677">Repeat</keyword>
<keyword evidence="22" id="KW-1185">Reference proteome</keyword>
<evidence type="ECO:0000259" key="18">
    <source>
        <dbReference type="PROSITE" id="PS50812"/>
    </source>
</evidence>
<dbReference type="InterPro" id="IPR003616">
    <property type="entry name" value="Post-SET_dom"/>
</dbReference>
<dbReference type="InterPro" id="IPR001965">
    <property type="entry name" value="Znf_PHD"/>
</dbReference>
<dbReference type="SMART" id="SM00317">
    <property type="entry name" value="SET"/>
    <property type="match status" value="1"/>
</dbReference>
<dbReference type="GO" id="GO:0008168">
    <property type="term" value="F:methyltransferase activity"/>
    <property type="evidence" value="ECO:0007669"/>
    <property type="project" value="UniProtKB-KW"/>
</dbReference>
<evidence type="ECO:0000256" key="14">
    <source>
        <dbReference type="SAM" id="MobiDB-lite"/>
    </source>
</evidence>
<keyword evidence="10" id="KW-0539">Nucleus</keyword>
<dbReference type="SMART" id="SM00508">
    <property type="entry name" value="PostSET"/>
    <property type="match status" value="1"/>
</dbReference>
<feature type="domain" description="PHD-type" evidence="16">
    <location>
        <begin position="446"/>
        <end position="524"/>
    </location>
</feature>
<dbReference type="Gene3D" id="2.170.270.10">
    <property type="entry name" value="SET domain"/>
    <property type="match status" value="1"/>
</dbReference>
<organism evidence="21 22">
    <name type="scientific">Carnegiea gigantea</name>
    <dbReference type="NCBI Taxonomy" id="171969"/>
    <lineage>
        <taxon>Eukaryota</taxon>
        <taxon>Viridiplantae</taxon>
        <taxon>Streptophyta</taxon>
        <taxon>Embryophyta</taxon>
        <taxon>Tracheophyta</taxon>
        <taxon>Spermatophyta</taxon>
        <taxon>Magnoliopsida</taxon>
        <taxon>eudicotyledons</taxon>
        <taxon>Gunneridae</taxon>
        <taxon>Pentapetalae</taxon>
        <taxon>Caryophyllales</taxon>
        <taxon>Cactineae</taxon>
        <taxon>Cactaceae</taxon>
        <taxon>Cactoideae</taxon>
        <taxon>Echinocereeae</taxon>
        <taxon>Carnegiea</taxon>
    </lineage>
</organism>
<name>A0A9Q1KKZ4_9CARY</name>
<dbReference type="SUPFAM" id="SSF57903">
    <property type="entry name" value="FYVE/PHD zinc finger"/>
    <property type="match status" value="1"/>
</dbReference>
<dbReference type="EMBL" id="JAKOGI010000091">
    <property type="protein sequence ID" value="KAJ8444711.1"/>
    <property type="molecule type" value="Genomic_DNA"/>
</dbReference>
<dbReference type="InterPro" id="IPR001214">
    <property type="entry name" value="SET_dom"/>
</dbReference>
<keyword evidence="7 13" id="KW-0863">Zinc-finger</keyword>
<dbReference type="InterPro" id="IPR019787">
    <property type="entry name" value="Znf_PHD-finger"/>
</dbReference>
<dbReference type="PROSITE" id="PS51566">
    <property type="entry name" value="SAM_MT43_TRX_MLL"/>
    <property type="match status" value="1"/>
</dbReference>
<dbReference type="FunFam" id="3.30.40.10:FF:000464">
    <property type="entry name" value="Histone-lysine N-methyltransferase"/>
    <property type="match status" value="1"/>
</dbReference>
<gene>
    <name evidence="21" type="ORF">Cgig2_030385</name>
</gene>
<feature type="domain" description="Post-SET" evidence="19">
    <location>
        <begin position="1016"/>
        <end position="1032"/>
    </location>
</feature>
<evidence type="ECO:0000313" key="22">
    <source>
        <dbReference type="Proteomes" id="UP001153076"/>
    </source>
</evidence>
<dbReference type="OrthoDB" id="308383at2759"/>
<dbReference type="CDD" id="cd15517">
    <property type="entry name" value="PHD_TCF19_like"/>
    <property type="match status" value="1"/>
</dbReference>
<dbReference type="Pfam" id="PF00855">
    <property type="entry name" value="PWWP"/>
    <property type="match status" value="1"/>
</dbReference>
<dbReference type="PROSITE" id="PS51805">
    <property type="entry name" value="EPHD"/>
    <property type="match status" value="1"/>
</dbReference>
<dbReference type="PANTHER" id="PTHR13793:SF92">
    <property type="entry name" value="HISTONE-LYSINE N-METHYLTRANSFERASE ATX3"/>
    <property type="match status" value="1"/>
</dbReference>
<comment type="subcellular location">
    <subcellularLocation>
        <location evidence="1">Nucleus</location>
    </subcellularLocation>
</comment>
<proteinExistence type="predicted"/>
<dbReference type="InterPro" id="IPR013083">
    <property type="entry name" value="Znf_RING/FYVE/PHD"/>
</dbReference>
<feature type="domain" description="PWWP" evidence="18">
    <location>
        <begin position="235"/>
        <end position="304"/>
    </location>
</feature>
<sequence length="1032" mass="116718">MIVKRPSKLEMPDLKRCDFDDSGFEEDDYGSSVHPKKQRTATVCSVPVDSLGHCDNDAPRSSSFTEGSSMGEETESDSKNNAANSRKTSRGRVPVLPSRFNDSVIGSLKDSKSKFADIESGLHEIYLKRRDNKKNKVENFSYDTYLVKKEFKEEKISLPSYRYHPYCQDAEEDGMGSFGLNGFVYRKSSINKPLIESKEYMPMPQPLSNGKGMVKVQRANTKQKKAMYGPEDFSLGDIVWAKSGKRYPAWPAIVIDPMLQAPEAVLSSCIAGAICVMYFGYSKNGKQRDYSWVKRGMIFPFLEYLDRFQGQTDLHKSKPSDFRMAIEEAFLAEQGFMDGQLGIGKDTPYDANLNGFHQAGSNQAQECPQDQACAFSSMENSWVSSATNGVLSPLMLMSKSFVQGGYDKKRDTRPCSGCGLVLSWKLFVAHEGRLLCKHCVKLLKSKQYCGVCKKIWHHSDGGSWVCCDGCDVWVHAECAEISGKHLKFVAVPRLFFPVRTVLMDFLLCHDLEDTEYYCPDCKPKFAFEPSYSMVLPEVKQKVLPDEVTVVCNGVQATYIPSLHLVVCLCGRCGTRKQSLSEWEKHTGCRAKKWKYSVKVKGTMITLHQWLIDFGASACDTQKLDHSKLFGFLRGGALKPTDIDTLWVHVTCAWFQPEVAFYDEERMEPAMGILRIASNSFVKKCVICKQIHGSCIQCCKCATYYHAMCASRAGYCMELNCMEKNGKQMIRKVSYCAIHRIPNPDAVLVIKTSEGVLISTNLLLQGQKQAKNFKGSRLISKRVELPHSLPLEPDHLDPMSAARCRRYTRSKDKRLRKEPIFHRVMGPVRHSIQEIDSLNSFKELDHSKELSTFKERLHQLQACLVLFSTIACLCAYWVILISSTDQITEKQRVCFGKSGIHGWGLFARRDIHEGEMVLEYRGEHVRRSVADLREAQYRQEGKDCYLFKISEDVVIDATTKGNIARLINHSCLPNCYARIMSVGDEESRIVLIAKTNVSAGEELTYDYLFDPDERDDLKVPCLCGAPNCRKFMN</sequence>
<dbReference type="InterPro" id="IPR046341">
    <property type="entry name" value="SET_dom_sf"/>
</dbReference>
<dbReference type="InterPro" id="IPR011011">
    <property type="entry name" value="Znf_FYVE_PHD"/>
</dbReference>
<feature type="domain" description="PHD-type" evidence="20">
    <location>
        <begin position="624"/>
        <end position="739"/>
    </location>
</feature>
<feature type="transmembrane region" description="Helical" evidence="15">
    <location>
        <begin position="859"/>
        <end position="878"/>
    </location>
</feature>
<evidence type="ECO:0000256" key="9">
    <source>
        <dbReference type="ARBA" id="ARBA00022853"/>
    </source>
</evidence>
<evidence type="ECO:0000256" key="3">
    <source>
        <dbReference type="ARBA" id="ARBA00022679"/>
    </source>
</evidence>
<feature type="compositionally biased region" description="Acidic residues" evidence="14">
    <location>
        <begin position="20"/>
        <end position="29"/>
    </location>
</feature>
<feature type="compositionally biased region" description="Low complexity" evidence="14">
    <location>
        <begin position="61"/>
        <end position="71"/>
    </location>
</feature>
<feature type="domain" description="SET" evidence="17">
    <location>
        <begin position="890"/>
        <end position="1007"/>
    </location>
</feature>
<keyword evidence="15" id="KW-1133">Transmembrane helix</keyword>
<evidence type="ECO:0000256" key="13">
    <source>
        <dbReference type="PROSITE-ProRule" id="PRU00146"/>
    </source>
</evidence>
<accession>A0A9Q1KKZ4</accession>
<dbReference type="InterPro" id="IPR050701">
    <property type="entry name" value="Histone_Mod_Regulator"/>
</dbReference>
<dbReference type="GO" id="GO:0032259">
    <property type="term" value="P:methylation"/>
    <property type="evidence" value="ECO:0007669"/>
    <property type="project" value="UniProtKB-KW"/>
</dbReference>
<evidence type="ECO:0000256" key="5">
    <source>
        <dbReference type="ARBA" id="ARBA00022723"/>
    </source>
</evidence>
<evidence type="ECO:0000256" key="1">
    <source>
        <dbReference type="ARBA" id="ARBA00004123"/>
    </source>
</evidence>
<keyword evidence="5" id="KW-0479">Metal-binding</keyword>